<protein>
    <recommendedName>
        <fullName evidence="3">DUF3137 domain-containing protein</fullName>
    </recommendedName>
</protein>
<dbReference type="AlphaFoldDB" id="A0A085ZP26"/>
<sequence length="184" mass="21500">MNIWKQLAEETDGVFTEGYSWNSDSTTIEYKNWKIILDNYTVWSGKYSNDVTRVITPITLIDNFKFEIYTETTIRKIENFFGGQDIKIGNPDFDNLFTIKSNNEFKIKSVLKNKELQSILKDQKDVNIQISDYKGIWGEKLPENTFELSYYINGKVDHLKTLNSLISLFKIMLDELSNINLIVK</sequence>
<accession>A0A085ZP26</accession>
<evidence type="ECO:0000313" key="1">
    <source>
        <dbReference type="EMBL" id="KFF06190.1"/>
    </source>
</evidence>
<keyword evidence="2" id="KW-1185">Reference proteome</keyword>
<name>A0A085ZP26_9FLAO</name>
<proteinExistence type="predicted"/>
<organism evidence="1 2">
    <name type="scientific">Flavobacterium reichenbachii</name>
    <dbReference type="NCBI Taxonomy" id="362418"/>
    <lineage>
        <taxon>Bacteria</taxon>
        <taxon>Pseudomonadati</taxon>
        <taxon>Bacteroidota</taxon>
        <taxon>Flavobacteriia</taxon>
        <taxon>Flavobacteriales</taxon>
        <taxon>Flavobacteriaceae</taxon>
        <taxon>Flavobacterium</taxon>
    </lineage>
</organism>
<gene>
    <name evidence="1" type="ORF">IW19_11905</name>
</gene>
<dbReference type="eggNOG" id="ENOG502ZAQH">
    <property type="taxonomic scope" value="Bacteria"/>
</dbReference>
<dbReference type="RefSeq" id="WP_035684367.1">
    <property type="nucleotide sequence ID" value="NZ_JPRL01000001.1"/>
</dbReference>
<reference evidence="1 2" key="1">
    <citation type="submission" date="2014-07" db="EMBL/GenBank/DDBJ databases">
        <title>Genome of Flavobacterium reichenbachii LMG 25512.</title>
        <authorList>
            <person name="Stropko S.J."/>
            <person name="Pipes S.E."/>
            <person name="Newman J.D."/>
        </authorList>
    </citation>
    <scope>NUCLEOTIDE SEQUENCE [LARGE SCALE GENOMIC DNA]</scope>
    <source>
        <strain evidence="1 2">LMG 25512</strain>
    </source>
</reference>
<dbReference type="STRING" id="362418.IW19_11905"/>
<dbReference type="EMBL" id="JPRL01000001">
    <property type="protein sequence ID" value="KFF06190.1"/>
    <property type="molecule type" value="Genomic_DNA"/>
</dbReference>
<evidence type="ECO:0000313" key="2">
    <source>
        <dbReference type="Proteomes" id="UP000028715"/>
    </source>
</evidence>
<evidence type="ECO:0008006" key="3">
    <source>
        <dbReference type="Google" id="ProtNLM"/>
    </source>
</evidence>
<dbReference type="Proteomes" id="UP000028715">
    <property type="component" value="Unassembled WGS sequence"/>
</dbReference>
<dbReference type="OrthoDB" id="262374at2"/>
<comment type="caution">
    <text evidence="1">The sequence shown here is derived from an EMBL/GenBank/DDBJ whole genome shotgun (WGS) entry which is preliminary data.</text>
</comment>